<keyword evidence="3" id="KW-0378">Hydrolase</keyword>
<organism evidence="6 7">
    <name type="scientific">Chironomus riparius</name>
    <dbReference type="NCBI Taxonomy" id="315576"/>
    <lineage>
        <taxon>Eukaryota</taxon>
        <taxon>Metazoa</taxon>
        <taxon>Ecdysozoa</taxon>
        <taxon>Arthropoda</taxon>
        <taxon>Hexapoda</taxon>
        <taxon>Insecta</taxon>
        <taxon>Pterygota</taxon>
        <taxon>Neoptera</taxon>
        <taxon>Endopterygota</taxon>
        <taxon>Diptera</taxon>
        <taxon>Nematocera</taxon>
        <taxon>Chironomoidea</taxon>
        <taxon>Chironomidae</taxon>
        <taxon>Chironominae</taxon>
        <taxon>Chironomus</taxon>
    </lineage>
</organism>
<dbReference type="CDD" id="cd00190">
    <property type="entry name" value="Tryp_SPc"/>
    <property type="match status" value="1"/>
</dbReference>
<dbReference type="SMART" id="SM00020">
    <property type="entry name" value="Tryp_SPc"/>
    <property type="match status" value="1"/>
</dbReference>
<accession>A0A9N9WP64</accession>
<dbReference type="PANTHER" id="PTHR24260:SF148">
    <property type="entry name" value="IP09309P-RELATED"/>
    <property type="match status" value="1"/>
</dbReference>
<dbReference type="PROSITE" id="PS00134">
    <property type="entry name" value="TRYPSIN_HIS"/>
    <property type="match status" value="1"/>
</dbReference>
<comment type="similarity">
    <text evidence="2">Belongs to the peptidase S1 family. CLIP subfamily.</text>
</comment>
<evidence type="ECO:0000256" key="1">
    <source>
        <dbReference type="ARBA" id="ARBA00023157"/>
    </source>
</evidence>
<dbReference type="InterPro" id="IPR018114">
    <property type="entry name" value="TRYPSIN_HIS"/>
</dbReference>
<sequence>MKSVLVLIAFLNCCLQIKCQFTIPEEYHDVKDAIESDYYKETLEHFFKDQEIPQIPRGGRIAGGEKAIIGQFPYHALLYMSDDAGRYVCGGVLVKHNWVLTAAHCIEGFSKIEVFLGVVNRIDGPAAWRSEPITDSKNLIVHPNFEVKFLKNDIGLIFLQDAQEDLLLHEHIDVIEIPSFDEGAQDLIGKESILSGFGLTENGVASKVLKYAKLQIISNEECYATFPAYIVSSNLCTATNLRASPCQGDSGGPLTLEITPGRKIVVGLTSFGSKYGCTQSYPVGFQRVANHLLWLDDYLSTYPDEATFIAEITTPDSSSIIFGNTLMNFLFAFIALKFVQ</sequence>
<dbReference type="EMBL" id="OU895878">
    <property type="protein sequence ID" value="CAG9803388.1"/>
    <property type="molecule type" value="Genomic_DNA"/>
</dbReference>
<keyword evidence="3" id="KW-0645">Protease</keyword>
<evidence type="ECO:0000256" key="2">
    <source>
        <dbReference type="ARBA" id="ARBA00024195"/>
    </source>
</evidence>
<gene>
    <name evidence="6" type="ORF">CHIRRI_LOCUS6289</name>
</gene>
<dbReference type="AlphaFoldDB" id="A0A9N9WP64"/>
<keyword evidence="7" id="KW-1185">Reference proteome</keyword>
<evidence type="ECO:0000259" key="5">
    <source>
        <dbReference type="PROSITE" id="PS50240"/>
    </source>
</evidence>
<feature type="signal peptide" evidence="4">
    <location>
        <begin position="1"/>
        <end position="19"/>
    </location>
</feature>
<keyword evidence="4" id="KW-0732">Signal</keyword>
<evidence type="ECO:0000256" key="3">
    <source>
        <dbReference type="RuleBase" id="RU363034"/>
    </source>
</evidence>
<dbReference type="PROSITE" id="PS50240">
    <property type="entry name" value="TRYPSIN_DOM"/>
    <property type="match status" value="1"/>
</dbReference>
<dbReference type="InterPro" id="IPR001254">
    <property type="entry name" value="Trypsin_dom"/>
</dbReference>
<name>A0A9N9WP64_9DIPT</name>
<reference evidence="6" key="2">
    <citation type="submission" date="2022-10" db="EMBL/GenBank/DDBJ databases">
        <authorList>
            <consortium name="ENA_rothamsted_submissions"/>
            <consortium name="culmorum"/>
            <person name="King R."/>
        </authorList>
    </citation>
    <scope>NUCLEOTIDE SEQUENCE</scope>
</reference>
<dbReference type="GO" id="GO:0006508">
    <property type="term" value="P:proteolysis"/>
    <property type="evidence" value="ECO:0007669"/>
    <property type="project" value="UniProtKB-KW"/>
</dbReference>
<dbReference type="OrthoDB" id="5565075at2759"/>
<reference evidence="6" key="1">
    <citation type="submission" date="2022-01" db="EMBL/GenBank/DDBJ databases">
        <authorList>
            <person name="King R."/>
        </authorList>
    </citation>
    <scope>NUCLEOTIDE SEQUENCE</scope>
</reference>
<dbReference type="InterPro" id="IPR001314">
    <property type="entry name" value="Peptidase_S1A"/>
</dbReference>
<dbReference type="PRINTS" id="PR00722">
    <property type="entry name" value="CHYMOTRYPSIN"/>
</dbReference>
<feature type="domain" description="Peptidase S1" evidence="5">
    <location>
        <begin position="61"/>
        <end position="300"/>
    </location>
</feature>
<protein>
    <recommendedName>
        <fullName evidence="5">Peptidase S1 domain-containing protein</fullName>
    </recommendedName>
</protein>
<feature type="chain" id="PRO_5040470332" description="Peptidase S1 domain-containing protein" evidence="4">
    <location>
        <begin position="20"/>
        <end position="340"/>
    </location>
</feature>
<evidence type="ECO:0000313" key="7">
    <source>
        <dbReference type="Proteomes" id="UP001153620"/>
    </source>
</evidence>
<dbReference type="InterPro" id="IPR033116">
    <property type="entry name" value="TRYPSIN_SER"/>
</dbReference>
<dbReference type="Gene3D" id="2.40.10.10">
    <property type="entry name" value="Trypsin-like serine proteases"/>
    <property type="match status" value="1"/>
</dbReference>
<dbReference type="InterPro" id="IPR043504">
    <property type="entry name" value="Peptidase_S1_PA_chymotrypsin"/>
</dbReference>
<dbReference type="GO" id="GO:0004252">
    <property type="term" value="F:serine-type endopeptidase activity"/>
    <property type="evidence" value="ECO:0007669"/>
    <property type="project" value="InterPro"/>
</dbReference>
<dbReference type="Proteomes" id="UP001153620">
    <property type="component" value="Chromosome 2"/>
</dbReference>
<dbReference type="PANTHER" id="PTHR24260">
    <property type="match status" value="1"/>
</dbReference>
<dbReference type="InterPro" id="IPR051333">
    <property type="entry name" value="CLIP_Serine_Protease"/>
</dbReference>
<proteinExistence type="inferred from homology"/>
<dbReference type="InterPro" id="IPR009003">
    <property type="entry name" value="Peptidase_S1_PA"/>
</dbReference>
<keyword evidence="1" id="KW-1015">Disulfide bond</keyword>
<dbReference type="SUPFAM" id="SSF50494">
    <property type="entry name" value="Trypsin-like serine proteases"/>
    <property type="match status" value="1"/>
</dbReference>
<dbReference type="Pfam" id="PF00089">
    <property type="entry name" value="Trypsin"/>
    <property type="match status" value="1"/>
</dbReference>
<keyword evidence="3" id="KW-0720">Serine protease</keyword>
<evidence type="ECO:0000256" key="4">
    <source>
        <dbReference type="SAM" id="SignalP"/>
    </source>
</evidence>
<evidence type="ECO:0000313" key="6">
    <source>
        <dbReference type="EMBL" id="CAG9803388.1"/>
    </source>
</evidence>
<dbReference type="PROSITE" id="PS00135">
    <property type="entry name" value="TRYPSIN_SER"/>
    <property type="match status" value="1"/>
</dbReference>